<evidence type="ECO:0000256" key="13">
    <source>
        <dbReference type="ARBA" id="ARBA00023136"/>
    </source>
</evidence>
<dbReference type="CDD" id="cd00082">
    <property type="entry name" value="HisKA"/>
    <property type="match status" value="1"/>
</dbReference>
<dbReference type="CDD" id="cd00075">
    <property type="entry name" value="HATPase"/>
    <property type="match status" value="1"/>
</dbReference>
<evidence type="ECO:0000256" key="3">
    <source>
        <dbReference type="ARBA" id="ARBA00012438"/>
    </source>
</evidence>
<protein>
    <recommendedName>
        <fullName evidence="3">histidine kinase</fullName>
        <ecNumber evidence="3">2.7.13.3</ecNumber>
    </recommendedName>
</protein>
<gene>
    <name evidence="17" type="ORF">H2C83_07860</name>
</gene>
<feature type="domain" description="HAMP" evidence="16">
    <location>
        <begin position="180"/>
        <end position="234"/>
    </location>
</feature>
<dbReference type="GO" id="GO:0000155">
    <property type="term" value="F:phosphorelay sensor kinase activity"/>
    <property type="evidence" value="ECO:0007669"/>
    <property type="project" value="InterPro"/>
</dbReference>
<organism evidence="17 18">
    <name type="scientific">Thermoactinomyces mirandus</name>
    <dbReference type="NCBI Taxonomy" id="2756294"/>
    <lineage>
        <taxon>Bacteria</taxon>
        <taxon>Bacillati</taxon>
        <taxon>Bacillota</taxon>
        <taxon>Bacilli</taxon>
        <taxon>Bacillales</taxon>
        <taxon>Thermoactinomycetaceae</taxon>
        <taxon>Thermoactinomyces</taxon>
    </lineage>
</organism>
<dbReference type="SMART" id="SM00387">
    <property type="entry name" value="HATPase_c"/>
    <property type="match status" value="1"/>
</dbReference>
<accession>A0A7W1XSB5</accession>
<evidence type="ECO:0000256" key="6">
    <source>
        <dbReference type="ARBA" id="ARBA00022679"/>
    </source>
</evidence>
<keyword evidence="13 14" id="KW-0472">Membrane</keyword>
<dbReference type="InterPro" id="IPR005467">
    <property type="entry name" value="His_kinase_dom"/>
</dbReference>
<dbReference type="GO" id="GO:0005524">
    <property type="term" value="F:ATP binding"/>
    <property type="evidence" value="ECO:0007669"/>
    <property type="project" value="UniProtKB-KW"/>
</dbReference>
<keyword evidence="9 17" id="KW-0418">Kinase</keyword>
<dbReference type="InterPro" id="IPR004358">
    <property type="entry name" value="Sig_transdc_His_kin-like_C"/>
</dbReference>
<evidence type="ECO:0000256" key="11">
    <source>
        <dbReference type="ARBA" id="ARBA00022989"/>
    </source>
</evidence>
<evidence type="ECO:0000256" key="4">
    <source>
        <dbReference type="ARBA" id="ARBA00022475"/>
    </source>
</evidence>
<name>A0A7W1XSB5_9BACL</name>
<keyword evidence="4" id="KW-1003">Cell membrane</keyword>
<dbReference type="FunFam" id="3.30.565.10:FF:000006">
    <property type="entry name" value="Sensor histidine kinase WalK"/>
    <property type="match status" value="1"/>
</dbReference>
<evidence type="ECO:0000313" key="17">
    <source>
        <dbReference type="EMBL" id="MBA4602231.1"/>
    </source>
</evidence>
<keyword evidence="12" id="KW-0902">Two-component regulatory system</keyword>
<dbReference type="AlphaFoldDB" id="A0A7W1XSB5"/>
<dbReference type="GO" id="GO:0005886">
    <property type="term" value="C:plasma membrane"/>
    <property type="evidence" value="ECO:0007669"/>
    <property type="project" value="UniProtKB-SubCell"/>
</dbReference>
<dbReference type="InterPro" id="IPR003594">
    <property type="entry name" value="HATPase_dom"/>
</dbReference>
<feature type="transmembrane region" description="Helical" evidence="14">
    <location>
        <begin position="155"/>
        <end position="183"/>
    </location>
</feature>
<dbReference type="Pfam" id="PF00512">
    <property type="entry name" value="HisKA"/>
    <property type="match status" value="1"/>
</dbReference>
<sequence>MSLSRKIRLFTTGMMLLLLIGVSAGVYLLFQAQVTKAEVERLEGKTESIVRAVNLILDRGQEAQPITALLRAYLPENGMIRVISSEGVALLTVTEQPDLTDEVSPRFQDKQSHRFFRREDGRYLTVYYPLVWENGNVAALEVTESLDLVEESLRILWWVLVFATLLILIPTIIGGTILSRLILRPIHSLIRTMEANRRQGIFQRLQWNKPVKDELGQMVATYNKMMDWMEKSFHKQQQFVSDASHELKTPLTVIESYASLLKRWGREKPEVREEALEAILAEARRMKALTHQMLDLARDDTFDLMHFQRVDLGKLCRETVRPLIRTTGRAIEVTMDGTQPVIAWADPEKLKQLLFILVDNALKYSKDSVFVNITADADGARIHVEDQGIGIPKEDQEKIFERFYRVDKARSRQTGGSGLGLSIAKRIVDAHRGKLSLTSEEGKGTVMTVTLPPSLQ</sequence>
<dbReference type="InterPro" id="IPR003661">
    <property type="entry name" value="HisK_dim/P_dom"/>
</dbReference>
<evidence type="ECO:0000256" key="12">
    <source>
        <dbReference type="ARBA" id="ARBA00023012"/>
    </source>
</evidence>
<dbReference type="Pfam" id="PF02518">
    <property type="entry name" value="HATPase_c"/>
    <property type="match status" value="1"/>
</dbReference>
<evidence type="ECO:0000313" key="18">
    <source>
        <dbReference type="Proteomes" id="UP000538292"/>
    </source>
</evidence>
<dbReference type="Gene3D" id="1.10.287.130">
    <property type="match status" value="1"/>
</dbReference>
<dbReference type="FunFam" id="1.10.287.130:FF:000001">
    <property type="entry name" value="Two-component sensor histidine kinase"/>
    <property type="match status" value="1"/>
</dbReference>
<keyword evidence="18" id="KW-1185">Reference proteome</keyword>
<dbReference type="RefSeq" id="WP_181739544.1">
    <property type="nucleotide sequence ID" value="NZ_JACEOL010000026.1"/>
</dbReference>
<comment type="subcellular location">
    <subcellularLocation>
        <location evidence="2">Cell membrane</location>
        <topology evidence="2">Multi-pass membrane protein</topology>
    </subcellularLocation>
</comment>
<dbReference type="Gene3D" id="3.30.565.10">
    <property type="entry name" value="Histidine kinase-like ATPase, C-terminal domain"/>
    <property type="match status" value="1"/>
</dbReference>
<dbReference type="SUPFAM" id="SSF47384">
    <property type="entry name" value="Homodimeric domain of signal transducing histidine kinase"/>
    <property type="match status" value="1"/>
</dbReference>
<dbReference type="EMBL" id="JACEOL010000026">
    <property type="protein sequence ID" value="MBA4602231.1"/>
    <property type="molecule type" value="Genomic_DNA"/>
</dbReference>
<evidence type="ECO:0000256" key="8">
    <source>
        <dbReference type="ARBA" id="ARBA00022741"/>
    </source>
</evidence>
<evidence type="ECO:0000256" key="2">
    <source>
        <dbReference type="ARBA" id="ARBA00004651"/>
    </source>
</evidence>
<dbReference type="SUPFAM" id="SSF55874">
    <property type="entry name" value="ATPase domain of HSP90 chaperone/DNA topoisomerase II/histidine kinase"/>
    <property type="match status" value="1"/>
</dbReference>
<evidence type="ECO:0000256" key="7">
    <source>
        <dbReference type="ARBA" id="ARBA00022692"/>
    </source>
</evidence>
<evidence type="ECO:0000256" key="5">
    <source>
        <dbReference type="ARBA" id="ARBA00022553"/>
    </source>
</evidence>
<dbReference type="PRINTS" id="PR00344">
    <property type="entry name" value="BCTRLSENSOR"/>
</dbReference>
<evidence type="ECO:0000256" key="1">
    <source>
        <dbReference type="ARBA" id="ARBA00000085"/>
    </source>
</evidence>
<evidence type="ECO:0000256" key="9">
    <source>
        <dbReference type="ARBA" id="ARBA00022777"/>
    </source>
</evidence>
<keyword evidence="11 14" id="KW-1133">Transmembrane helix</keyword>
<evidence type="ECO:0000256" key="10">
    <source>
        <dbReference type="ARBA" id="ARBA00022840"/>
    </source>
</evidence>
<dbReference type="Proteomes" id="UP000538292">
    <property type="component" value="Unassembled WGS sequence"/>
</dbReference>
<dbReference type="EC" id="2.7.13.3" evidence="3"/>
<dbReference type="InterPro" id="IPR050428">
    <property type="entry name" value="TCS_sensor_his_kinase"/>
</dbReference>
<feature type="domain" description="Histidine kinase" evidence="15">
    <location>
        <begin position="242"/>
        <end position="455"/>
    </location>
</feature>
<keyword evidence="8" id="KW-0547">Nucleotide-binding</keyword>
<dbReference type="PROSITE" id="PS50109">
    <property type="entry name" value="HIS_KIN"/>
    <property type="match status" value="1"/>
</dbReference>
<proteinExistence type="predicted"/>
<dbReference type="PANTHER" id="PTHR45436:SF5">
    <property type="entry name" value="SENSOR HISTIDINE KINASE TRCS"/>
    <property type="match status" value="1"/>
</dbReference>
<comment type="catalytic activity">
    <reaction evidence="1">
        <text>ATP + protein L-histidine = ADP + protein N-phospho-L-histidine.</text>
        <dbReference type="EC" id="2.7.13.3"/>
    </reaction>
</comment>
<evidence type="ECO:0000259" key="15">
    <source>
        <dbReference type="PROSITE" id="PS50109"/>
    </source>
</evidence>
<dbReference type="InterPro" id="IPR003660">
    <property type="entry name" value="HAMP_dom"/>
</dbReference>
<evidence type="ECO:0000256" key="14">
    <source>
        <dbReference type="SAM" id="Phobius"/>
    </source>
</evidence>
<dbReference type="PROSITE" id="PS50885">
    <property type="entry name" value="HAMP"/>
    <property type="match status" value="1"/>
</dbReference>
<dbReference type="InterPro" id="IPR036097">
    <property type="entry name" value="HisK_dim/P_sf"/>
</dbReference>
<keyword evidence="6" id="KW-0808">Transferase</keyword>
<keyword evidence="7 14" id="KW-0812">Transmembrane</keyword>
<comment type="caution">
    <text evidence="17">The sequence shown here is derived from an EMBL/GenBank/DDBJ whole genome shotgun (WGS) entry which is preliminary data.</text>
</comment>
<dbReference type="Gene3D" id="6.10.340.10">
    <property type="match status" value="1"/>
</dbReference>
<keyword evidence="5" id="KW-0597">Phosphoprotein</keyword>
<dbReference type="PANTHER" id="PTHR45436">
    <property type="entry name" value="SENSOR HISTIDINE KINASE YKOH"/>
    <property type="match status" value="1"/>
</dbReference>
<reference evidence="17 18" key="1">
    <citation type="submission" date="2020-07" db="EMBL/GenBank/DDBJ databases">
        <title>Thermoactinomyces phylogeny.</title>
        <authorList>
            <person name="Dunlap C."/>
        </authorList>
    </citation>
    <scope>NUCLEOTIDE SEQUENCE [LARGE SCALE GENOMIC DNA]</scope>
    <source>
        <strain evidence="17 18">AMNI-1</strain>
    </source>
</reference>
<dbReference type="SMART" id="SM00388">
    <property type="entry name" value="HisKA"/>
    <property type="match status" value="1"/>
</dbReference>
<keyword evidence="10" id="KW-0067">ATP-binding</keyword>
<evidence type="ECO:0000259" key="16">
    <source>
        <dbReference type="PROSITE" id="PS50885"/>
    </source>
</evidence>
<dbReference type="InterPro" id="IPR036890">
    <property type="entry name" value="HATPase_C_sf"/>
</dbReference>